<gene>
    <name evidence="1" type="ORF">PMAYCL1PPCAC_25508</name>
</gene>
<evidence type="ECO:0000313" key="2">
    <source>
        <dbReference type="Proteomes" id="UP001328107"/>
    </source>
</evidence>
<dbReference type="EMBL" id="BTRK01000005">
    <property type="protein sequence ID" value="GMR55313.1"/>
    <property type="molecule type" value="Genomic_DNA"/>
</dbReference>
<sequence length="229" mass="26608">MTCKSKVVLRWEVDNEKLLSHEYVMDSVVFKEAGFAWKASTRPFGGRNGLKSFLLSCESDRRDWKCAANVELLIHRAGGKPYSEIRPSTFTCEKKQCWFHNFELEYFRIGNKYRVEFTIEIMKAQGGEYIGQRPINLAQFSSAHEKDNVTLIIESKKVRVSKKFLTANSLSTSLQCSSEISLRRTKKKLNLRTFSMRNLWIFCRLSLPLRLRLQVTLYHFASRSEIDSG</sequence>
<dbReference type="PANTHER" id="PTHR47022:SF1">
    <property type="entry name" value="BTB AND MATH DOMAIN-CONTAINING PROTEIN 36-RELATED"/>
    <property type="match status" value="1"/>
</dbReference>
<dbReference type="Proteomes" id="UP001328107">
    <property type="component" value="Unassembled WGS sequence"/>
</dbReference>
<proteinExistence type="predicted"/>
<comment type="caution">
    <text evidence="1">The sequence shown here is derived from an EMBL/GenBank/DDBJ whole genome shotgun (WGS) entry which is preliminary data.</text>
</comment>
<reference evidence="2" key="1">
    <citation type="submission" date="2022-10" db="EMBL/GenBank/DDBJ databases">
        <title>Genome assembly of Pristionchus species.</title>
        <authorList>
            <person name="Yoshida K."/>
            <person name="Sommer R.J."/>
        </authorList>
    </citation>
    <scope>NUCLEOTIDE SEQUENCE [LARGE SCALE GENOMIC DNA]</scope>
    <source>
        <strain evidence="2">RS5460</strain>
    </source>
</reference>
<keyword evidence="2" id="KW-1185">Reference proteome</keyword>
<accession>A0AAN5D2H2</accession>
<protein>
    <recommendedName>
        <fullName evidence="3">MATH domain-containing protein</fullName>
    </recommendedName>
</protein>
<name>A0AAN5D2H2_9BILA</name>
<evidence type="ECO:0008006" key="3">
    <source>
        <dbReference type="Google" id="ProtNLM"/>
    </source>
</evidence>
<dbReference type="AlphaFoldDB" id="A0AAN5D2H2"/>
<organism evidence="1 2">
    <name type="scientific">Pristionchus mayeri</name>
    <dbReference type="NCBI Taxonomy" id="1317129"/>
    <lineage>
        <taxon>Eukaryota</taxon>
        <taxon>Metazoa</taxon>
        <taxon>Ecdysozoa</taxon>
        <taxon>Nematoda</taxon>
        <taxon>Chromadorea</taxon>
        <taxon>Rhabditida</taxon>
        <taxon>Rhabditina</taxon>
        <taxon>Diplogasteromorpha</taxon>
        <taxon>Diplogasteroidea</taxon>
        <taxon>Neodiplogasteridae</taxon>
        <taxon>Pristionchus</taxon>
    </lineage>
</organism>
<dbReference type="InterPro" id="IPR008974">
    <property type="entry name" value="TRAF-like"/>
</dbReference>
<dbReference type="PANTHER" id="PTHR47022">
    <property type="entry name" value="BTB AND MATH DOMAIN-CONTAINING PROTEIN 36-RELATED"/>
    <property type="match status" value="1"/>
</dbReference>
<evidence type="ECO:0000313" key="1">
    <source>
        <dbReference type="EMBL" id="GMR55313.1"/>
    </source>
</evidence>
<dbReference type="Gene3D" id="2.60.210.10">
    <property type="entry name" value="Apoptosis, Tumor Necrosis Factor Receptor Associated Protein 2, Chain A"/>
    <property type="match status" value="1"/>
</dbReference>